<reference evidence="1" key="1">
    <citation type="submission" date="2020-10" db="EMBL/GenBank/DDBJ databases">
        <authorList>
            <person name="Gilroy R."/>
        </authorList>
    </citation>
    <scope>NUCLEOTIDE SEQUENCE</scope>
    <source>
        <strain evidence="1">CHK152-2994</strain>
    </source>
</reference>
<proteinExistence type="predicted"/>
<dbReference type="EMBL" id="DVJO01000045">
    <property type="protein sequence ID" value="HIS82369.1"/>
    <property type="molecule type" value="Genomic_DNA"/>
</dbReference>
<name>A0A9D1FVA8_9BACT</name>
<reference evidence="1" key="2">
    <citation type="journal article" date="2021" name="PeerJ">
        <title>Extensive microbial diversity within the chicken gut microbiome revealed by metagenomics and culture.</title>
        <authorList>
            <person name="Gilroy R."/>
            <person name="Ravi A."/>
            <person name="Getino M."/>
            <person name="Pursley I."/>
            <person name="Horton D.L."/>
            <person name="Alikhan N.F."/>
            <person name="Baker D."/>
            <person name="Gharbi K."/>
            <person name="Hall N."/>
            <person name="Watson M."/>
            <person name="Adriaenssens E.M."/>
            <person name="Foster-Nyarko E."/>
            <person name="Jarju S."/>
            <person name="Secka A."/>
            <person name="Antonio M."/>
            <person name="Oren A."/>
            <person name="Chaudhuri R.R."/>
            <person name="La Ragione R."/>
            <person name="Hildebrand F."/>
            <person name="Pallen M.J."/>
        </authorList>
    </citation>
    <scope>NUCLEOTIDE SEQUENCE</scope>
    <source>
        <strain evidence="1">CHK152-2994</strain>
    </source>
</reference>
<evidence type="ECO:0000313" key="1">
    <source>
        <dbReference type="EMBL" id="HIS82369.1"/>
    </source>
</evidence>
<accession>A0A9D1FVA8</accession>
<organism evidence="1 2">
    <name type="scientific">Candidatus Scatenecus faecavium</name>
    <dbReference type="NCBI Taxonomy" id="2840915"/>
    <lineage>
        <taxon>Bacteria</taxon>
        <taxon>Candidatus Scatenecus</taxon>
    </lineage>
</organism>
<protein>
    <submittedName>
        <fullName evidence="1">Uncharacterized protein</fullName>
    </submittedName>
</protein>
<gene>
    <name evidence="1" type="ORF">IAD41_02020</name>
</gene>
<dbReference type="AlphaFoldDB" id="A0A9D1FVA8"/>
<comment type="caution">
    <text evidence="1">The sequence shown here is derived from an EMBL/GenBank/DDBJ whole genome shotgun (WGS) entry which is preliminary data.</text>
</comment>
<evidence type="ECO:0000313" key="2">
    <source>
        <dbReference type="Proteomes" id="UP000824139"/>
    </source>
</evidence>
<dbReference type="Proteomes" id="UP000824139">
    <property type="component" value="Unassembled WGS sequence"/>
</dbReference>
<sequence length="70" mass="8016">MSIKTKIKMLTASRGVTLKKLAIMLSEVTSENYSYNSLLGKLNRESLSLKEAEIIAKILDYRVEFIDLHR</sequence>